<reference evidence="2 3" key="4">
    <citation type="submission" date="2017-10" db="EMBL/GenBank/DDBJ databases">
        <title>Genome analyses suggest a sexual origin of heterokaryosis in a supposedly ancient asexual fungus.</title>
        <authorList>
            <person name="Corradi N."/>
            <person name="Sedzielewska K."/>
            <person name="Noel J."/>
            <person name="Charron P."/>
            <person name="Farinelli L."/>
            <person name="Marton T."/>
            <person name="Kruger M."/>
            <person name="Pelin A."/>
            <person name="Brachmann A."/>
            <person name="Corradi N."/>
        </authorList>
    </citation>
    <scope>NUCLEOTIDE SEQUENCE [LARGE SCALE GENOMIC DNA]</scope>
    <source>
        <strain evidence="2 3">A1</strain>
    </source>
</reference>
<dbReference type="EMBL" id="LLXH01001528">
    <property type="protein sequence ID" value="PKC58506.1"/>
    <property type="molecule type" value="Genomic_DNA"/>
</dbReference>
<gene>
    <name evidence="2" type="ORF">RhiirA1_427645</name>
    <name evidence="1" type="ORF">RhiirA5_464102</name>
</gene>
<accession>A0A2N0R5C5</accession>
<dbReference type="EMBL" id="LLXJ01002540">
    <property type="protein sequence ID" value="PKB98642.1"/>
    <property type="molecule type" value="Genomic_DNA"/>
</dbReference>
<evidence type="ECO:0000313" key="3">
    <source>
        <dbReference type="Proteomes" id="UP000232688"/>
    </source>
</evidence>
<dbReference type="Proteomes" id="UP000232722">
    <property type="component" value="Unassembled WGS sequence"/>
</dbReference>
<comment type="caution">
    <text evidence="2">The sequence shown here is derived from an EMBL/GenBank/DDBJ whole genome shotgun (WGS) entry which is preliminary data.</text>
</comment>
<dbReference type="Proteomes" id="UP000232688">
    <property type="component" value="Unassembled WGS sequence"/>
</dbReference>
<proteinExistence type="predicted"/>
<reference evidence="1 4" key="1">
    <citation type="submission" date="2016-04" db="EMBL/GenBank/DDBJ databases">
        <title>Genome analyses suggest a sexual origin of heterokaryosis in a supposedly ancient asexual fungus.</title>
        <authorList>
            <person name="Ropars J."/>
            <person name="Sedzielewska K."/>
            <person name="Noel J."/>
            <person name="Charron P."/>
            <person name="Farinelli L."/>
            <person name="Marton T."/>
            <person name="Kruger M."/>
            <person name="Pelin A."/>
            <person name="Brachmann A."/>
            <person name="Corradi N."/>
        </authorList>
    </citation>
    <scope>NUCLEOTIDE SEQUENCE [LARGE SCALE GENOMIC DNA]</scope>
    <source>
        <strain evidence="1 4">A5</strain>
    </source>
</reference>
<organism evidence="2 3">
    <name type="scientific">Rhizophagus irregularis</name>
    <dbReference type="NCBI Taxonomy" id="588596"/>
    <lineage>
        <taxon>Eukaryota</taxon>
        <taxon>Fungi</taxon>
        <taxon>Fungi incertae sedis</taxon>
        <taxon>Mucoromycota</taxon>
        <taxon>Glomeromycotina</taxon>
        <taxon>Glomeromycetes</taxon>
        <taxon>Glomerales</taxon>
        <taxon>Glomeraceae</taxon>
        <taxon>Rhizophagus</taxon>
    </lineage>
</organism>
<evidence type="ECO:0000313" key="2">
    <source>
        <dbReference type="EMBL" id="PKC58506.1"/>
    </source>
</evidence>
<dbReference type="AlphaFoldDB" id="A0A2N0R5C5"/>
<evidence type="ECO:0000313" key="4">
    <source>
        <dbReference type="Proteomes" id="UP000232722"/>
    </source>
</evidence>
<sequence>MSETASTSKVNDIYQEIYRLGLTDDEKTTLYAFFTNNPDKKSEAEKAFTYFQDEVKVDILRNLLPPSMFFHSHPDRVIFVNNTEYLHNLILSFLLLIVKPDKKPHSRCHSATRCW</sequence>
<evidence type="ECO:0000313" key="1">
    <source>
        <dbReference type="EMBL" id="PKB98642.1"/>
    </source>
</evidence>
<dbReference type="VEuPathDB" id="FungiDB:RhiirA1_427645"/>
<reference evidence="2 3" key="3">
    <citation type="submission" date="2017-10" db="EMBL/GenBank/DDBJ databases">
        <title>Extensive intraspecific genome diversity in a model arbuscular mycorrhizal fungus.</title>
        <authorList>
            <person name="Chen E.C.H."/>
            <person name="Morin E."/>
            <person name="Baudet D."/>
            <person name="Noel J."/>
            <person name="Ndikumana S."/>
            <person name="Charron P."/>
            <person name="St-Onge C."/>
            <person name="Giorgi J."/>
            <person name="Grigoriev I.V."/>
            <person name="Roux C."/>
            <person name="Martin F.M."/>
            <person name="Corradi N."/>
        </authorList>
    </citation>
    <scope>NUCLEOTIDE SEQUENCE [LARGE SCALE GENOMIC DNA]</scope>
    <source>
        <strain evidence="2 3">A1</strain>
    </source>
</reference>
<reference evidence="1 4" key="2">
    <citation type="submission" date="2017-09" db="EMBL/GenBank/DDBJ databases">
        <title>Extensive intraspecific genome diversity in a model arbuscular mycorrhizal fungus.</title>
        <authorList>
            <person name="Chen E.C."/>
            <person name="Morin E."/>
            <person name="Beaudet D."/>
            <person name="Noel J."/>
            <person name="Ndikumana S."/>
            <person name="Charron P."/>
            <person name="St-Onge C."/>
            <person name="Giorgi J."/>
            <person name="Grigoriev I.V."/>
            <person name="Roux C."/>
            <person name="Martin F.M."/>
            <person name="Corradi N."/>
        </authorList>
    </citation>
    <scope>NUCLEOTIDE SEQUENCE [LARGE SCALE GENOMIC DNA]</scope>
    <source>
        <strain evidence="1 4">A5</strain>
    </source>
</reference>
<name>A0A2N0R5C5_9GLOM</name>
<protein>
    <submittedName>
        <fullName evidence="2">Uncharacterized protein</fullName>
    </submittedName>
</protein>
<dbReference type="VEuPathDB" id="FungiDB:RhiirFUN_005907"/>
<dbReference type="VEuPathDB" id="FungiDB:FUN_003774"/>